<sequence length="534" mass="57357">MRIAGSGDRLGGDGYFRRLALRIVPPPSREAQAASEVLAPQGDIGAKDSQIKEAENSPQIIWLQSELSAGKELGENREVPAVRPLIFLPVSDNPAHDTLFFTALRTALWPDKFTSLPTIDLSAVASPAKPFFALRILADYHPVFFPARTERLSRSWARQQASRLQRLPEQVSFILSTSGSTKPGGRLVGISLAALRASHQATAQRLGGAGTWVSALPRDHIAGFQVIARAYAGGTEPATIDMTGGFKLSRLREALENISPANAPIYLSLVPTQMTRALADPETLKALRLCSAILVGGARISPSLLAAGREQGLKLVTTYGMTETCGGCVYDGVPLPGVKVAVNGGRICLSTPTLMSGYLEAESDPEIREHSGQTWLATNDAGRIIFEDEDAGKVATQTIDDSTPAQLEVLGRLDDTIISGGENISLPRVTRAAEQAGFSGIEFCGLPDEEWGQLLCAVFSAAALPTPRPDDTRDLAQLGHQLRESLRQQLPPAHLPRAVALLPQFPLLPSGKLDRRALQAAARAADKENRTWRK</sequence>
<dbReference type="Pfam" id="PF00501">
    <property type="entry name" value="AMP-binding"/>
    <property type="match status" value="1"/>
</dbReference>
<evidence type="ECO:0000259" key="2">
    <source>
        <dbReference type="Pfam" id="PF00501"/>
    </source>
</evidence>
<gene>
    <name evidence="3" type="ORF">CJ240_01365</name>
</gene>
<dbReference type="InterPro" id="IPR045851">
    <property type="entry name" value="AMP-bd_C_sf"/>
</dbReference>
<comment type="similarity">
    <text evidence="1">Belongs to the ATP-dependent AMP-binding enzyme family.</text>
</comment>
<evidence type="ECO:0000313" key="4">
    <source>
        <dbReference type="Proteomes" id="UP000243201"/>
    </source>
</evidence>
<feature type="domain" description="AMP-dependent synthetase/ligase" evidence="2">
    <location>
        <begin position="165"/>
        <end position="359"/>
    </location>
</feature>
<dbReference type="Gene3D" id="3.30.300.30">
    <property type="match status" value="1"/>
</dbReference>
<evidence type="ECO:0000313" key="3">
    <source>
        <dbReference type="EMBL" id="PMB90415.1"/>
    </source>
</evidence>
<dbReference type="Proteomes" id="UP000243201">
    <property type="component" value="Unassembled WGS sequence"/>
</dbReference>
<dbReference type="InterPro" id="IPR042099">
    <property type="entry name" value="ANL_N_sf"/>
</dbReference>
<comment type="caution">
    <text evidence="3">The sequence shown here is derived from an EMBL/GenBank/DDBJ whole genome shotgun (WGS) entry which is preliminary data.</text>
</comment>
<keyword evidence="4" id="KW-1185">Reference proteome</keyword>
<accession>A0ABX4UTG3</accession>
<dbReference type="Gene3D" id="3.40.50.12780">
    <property type="entry name" value="N-terminal domain of ligase-like"/>
    <property type="match status" value="1"/>
</dbReference>
<protein>
    <recommendedName>
        <fullName evidence="2">AMP-dependent synthetase/ligase domain-containing protein</fullName>
    </recommendedName>
</protein>
<evidence type="ECO:0000256" key="1">
    <source>
        <dbReference type="ARBA" id="ARBA00006432"/>
    </source>
</evidence>
<dbReference type="SUPFAM" id="SSF56801">
    <property type="entry name" value="Acetyl-CoA synthetase-like"/>
    <property type="match status" value="1"/>
</dbReference>
<dbReference type="PANTHER" id="PTHR43201:SF8">
    <property type="entry name" value="ACYL-COA SYNTHETASE FAMILY MEMBER 3"/>
    <property type="match status" value="1"/>
</dbReference>
<name>A0ABX4UTG3_9ACTO</name>
<reference evidence="3 4" key="1">
    <citation type="submission" date="2017-09" db="EMBL/GenBank/DDBJ databases">
        <title>Bacterial strain isolated from the female urinary microbiota.</title>
        <authorList>
            <person name="Thomas-White K."/>
            <person name="Kumar N."/>
            <person name="Forster S."/>
            <person name="Putonti C."/>
            <person name="Lawley T."/>
            <person name="Wolfe A.J."/>
        </authorList>
    </citation>
    <scope>NUCLEOTIDE SEQUENCE [LARGE SCALE GENOMIC DNA]</scope>
    <source>
        <strain evidence="3 4">UMB0744</strain>
    </source>
</reference>
<organism evidence="3 4">
    <name type="scientific">Varibaculum cambriense</name>
    <dbReference type="NCBI Taxonomy" id="184870"/>
    <lineage>
        <taxon>Bacteria</taxon>
        <taxon>Bacillati</taxon>
        <taxon>Actinomycetota</taxon>
        <taxon>Actinomycetes</taxon>
        <taxon>Actinomycetales</taxon>
        <taxon>Actinomycetaceae</taxon>
        <taxon>Varibaculum</taxon>
    </lineage>
</organism>
<proteinExistence type="inferred from homology"/>
<dbReference type="EMBL" id="PNGC01000001">
    <property type="protein sequence ID" value="PMB90415.1"/>
    <property type="molecule type" value="Genomic_DNA"/>
</dbReference>
<dbReference type="PANTHER" id="PTHR43201">
    <property type="entry name" value="ACYL-COA SYNTHETASE"/>
    <property type="match status" value="1"/>
</dbReference>
<dbReference type="InterPro" id="IPR000873">
    <property type="entry name" value="AMP-dep_synth/lig_dom"/>
</dbReference>